<feature type="domain" description="AAA" evidence="1">
    <location>
        <begin position="18"/>
        <end position="119"/>
    </location>
</feature>
<protein>
    <recommendedName>
        <fullName evidence="1">AAA domain-containing protein</fullName>
    </recommendedName>
</protein>
<proteinExistence type="predicted"/>
<accession>A0A1H5VYR4</accession>
<reference evidence="3" key="1">
    <citation type="submission" date="2016-10" db="EMBL/GenBank/DDBJ databases">
        <authorList>
            <person name="Varghese N."/>
            <person name="Submissions S."/>
        </authorList>
    </citation>
    <scope>NUCLEOTIDE SEQUENCE [LARGE SCALE GENOMIC DNA]</scope>
    <source>
        <strain evidence="3">DSM 21580</strain>
    </source>
</reference>
<evidence type="ECO:0000313" key="3">
    <source>
        <dbReference type="Proteomes" id="UP000236738"/>
    </source>
</evidence>
<evidence type="ECO:0000259" key="1">
    <source>
        <dbReference type="Pfam" id="PF13173"/>
    </source>
</evidence>
<keyword evidence="3" id="KW-1185">Reference proteome</keyword>
<name>A0A1H5VYR4_9FLAO</name>
<dbReference type="Pfam" id="PF13173">
    <property type="entry name" value="AAA_14"/>
    <property type="match status" value="1"/>
</dbReference>
<dbReference type="AlphaFoldDB" id="A0A1H5VYR4"/>
<sequence length="237" mass="27902">MVKRFLEAKLKQKFNEGKAIILMGARQVGKTTLLKNIFENENDYIWLNADEQDVINLFENPNFLRLKQFFRNKKFVIIDEAQRIPDVGLKLKLITDEIPSIQLIATGSSSFESANSVNELKSSKKNYFYDNGIRNALIANFTIAENREDIGKLWENFLVSERIKKLNYQQLWKNYWFWRTKEQKESDWLEESDGKLEAFEFKWNAKANLKVPKQFSGAYPESDFKVISQNNCEDFLL</sequence>
<dbReference type="PANTHER" id="PTHR43566">
    <property type="entry name" value="CONSERVED PROTEIN"/>
    <property type="match status" value="1"/>
</dbReference>
<dbReference type="SUPFAM" id="SSF52540">
    <property type="entry name" value="P-loop containing nucleoside triphosphate hydrolases"/>
    <property type="match status" value="1"/>
</dbReference>
<dbReference type="Gene3D" id="3.40.50.300">
    <property type="entry name" value="P-loop containing nucleotide triphosphate hydrolases"/>
    <property type="match status" value="1"/>
</dbReference>
<dbReference type="PANTHER" id="PTHR43566:SF2">
    <property type="entry name" value="DUF4143 DOMAIN-CONTAINING PROTEIN"/>
    <property type="match status" value="1"/>
</dbReference>
<dbReference type="InterPro" id="IPR041682">
    <property type="entry name" value="AAA_14"/>
</dbReference>
<dbReference type="RefSeq" id="WP_103913046.1">
    <property type="nucleotide sequence ID" value="NZ_FNUS01000002.1"/>
</dbReference>
<dbReference type="EMBL" id="FNUS01000002">
    <property type="protein sequence ID" value="SEF92021.1"/>
    <property type="molecule type" value="Genomic_DNA"/>
</dbReference>
<dbReference type="OrthoDB" id="9801840at2"/>
<evidence type="ECO:0000313" key="2">
    <source>
        <dbReference type="EMBL" id="SEF92021.1"/>
    </source>
</evidence>
<dbReference type="Proteomes" id="UP000236738">
    <property type="component" value="Unassembled WGS sequence"/>
</dbReference>
<gene>
    <name evidence="2" type="ORF">SAMN05421847_1037</name>
</gene>
<organism evidence="2 3">
    <name type="scientific">Halpernia humi</name>
    <dbReference type="NCBI Taxonomy" id="493375"/>
    <lineage>
        <taxon>Bacteria</taxon>
        <taxon>Pseudomonadati</taxon>
        <taxon>Bacteroidota</taxon>
        <taxon>Flavobacteriia</taxon>
        <taxon>Flavobacteriales</taxon>
        <taxon>Weeksellaceae</taxon>
        <taxon>Chryseobacterium group</taxon>
        <taxon>Halpernia</taxon>
    </lineage>
</organism>
<dbReference type="InterPro" id="IPR027417">
    <property type="entry name" value="P-loop_NTPase"/>
</dbReference>